<dbReference type="Pfam" id="PF08239">
    <property type="entry name" value="SH3_3"/>
    <property type="match status" value="4"/>
</dbReference>
<dbReference type="Gene3D" id="2.70.70.10">
    <property type="entry name" value="Glucose Permease (Domain IIA)"/>
    <property type="match status" value="1"/>
</dbReference>
<evidence type="ECO:0000313" key="5">
    <source>
        <dbReference type="Proteomes" id="UP001183817"/>
    </source>
</evidence>
<protein>
    <submittedName>
        <fullName evidence="4">Uncharacterized protein YraI</fullName>
    </submittedName>
</protein>
<keyword evidence="2" id="KW-0732">Signal</keyword>
<reference evidence="4 5" key="1">
    <citation type="submission" date="2023-07" db="EMBL/GenBank/DDBJ databases">
        <title>Sequencing the genomes of 1000 actinobacteria strains.</title>
        <authorList>
            <person name="Klenk H.-P."/>
        </authorList>
    </citation>
    <scope>NUCLEOTIDE SEQUENCE [LARGE SCALE GENOMIC DNA]</scope>
    <source>
        <strain evidence="4 5">DSM 20167</strain>
    </source>
</reference>
<evidence type="ECO:0000313" key="4">
    <source>
        <dbReference type="EMBL" id="MDR7359414.1"/>
    </source>
</evidence>
<dbReference type="PANTHER" id="PTHR34408">
    <property type="entry name" value="FAMILY PROTEIN, PUTATIVE-RELATED"/>
    <property type="match status" value="1"/>
</dbReference>
<evidence type="ECO:0000256" key="1">
    <source>
        <dbReference type="SAM" id="MobiDB-lite"/>
    </source>
</evidence>
<proteinExistence type="predicted"/>
<feature type="signal peptide" evidence="2">
    <location>
        <begin position="1"/>
        <end position="25"/>
    </location>
</feature>
<dbReference type="PANTHER" id="PTHR34408:SF1">
    <property type="entry name" value="GLYCOSYL HYDROLASE FAMILY 19 DOMAIN-CONTAINING PROTEIN HI_1415"/>
    <property type="match status" value="1"/>
</dbReference>
<dbReference type="Pfam" id="PF06347">
    <property type="entry name" value="SH3_4"/>
    <property type="match status" value="3"/>
</dbReference>
<organism evidence="4 5">
    <name type="scientific">Paeniglutamicibacter sulfureus</name>
    <dbReference type="NCBI Taxonomy" id="43666"/>
    <lineage>
        <taxon>Bacteria</taxon>
        <taxon>Bacillati</taxon>
        <taxon>Actinomycetota</taxon>
        <taxon>Actinomycetes</taxon>
        <taxon>Micrococcales</taxon>
        <taxon>Micrococcaceae</taxon>
        <taxon>Paeniglutamicibacter</taxon>
    </lineage>
</organism>
<dbReference type="InterPro" id="IPR003646">
    <property type="entry name" value="SH3-like_bac-type"/>
</dbReference>
<dbReference type="SUPFAM" id="SSF50044">
    <property type="entry name" value="SH3-domain"/>
    <property type="match status" value="2"/>
</dbReference>
<feature type="compositionally biased region" description="Low complexity" evidence="1">
    <location>
        <begin position="426"/>
        <end position="442"/>
    </location>
</feature>
<dbReference type="InterPro" id="IPR011055">
    <property type="entry name" value="Dup_hybrid_motif"/>
</dbReference>
<dbReference type="SUPFAM" id="SSF51261">
    <property type="entry name" value="Duplicated hybrid motif"/>
    <property type="match status" value="1"/>
</dbReference>
<sequence>MATPKYIRALFAGVLAAGMVFTALPATSQVRVNADSGSKVRVGNFALPLDPDTYRMTSPMGPRCMPVVGGSTHHLGQDMGTRDNAPIYAVAAGTVRKVVNGTGSTSGQVVVTHRIDGGTYESAYMHMWPNDVLVKTGQKVAAGQKIALVGSSGPSTGPHLHLEIWKDRFYSSDSNVRNPRAFLKDRGLDLNSHATATYAESLKTCTYYARGKAELFASASADSKVLARPNRNAPVSSKPGAINGLRNGSFVKVKYGSVTGWMNRFAVTPYELGAAPEGSMTSTGTVTNGVRVPFAKYSNPYGLNMRSGAATWYSKLLMIPAGTTFEAYESSAGWLRVKYKGTEGWVSASLARKTASIDQTKLPATHEVLRDLKLRSGAGTTYQETHPLKRGAKVAVRQVRGGWSQIQSGKHSGWVSSADMKKIGSATPQTAKPPVAKPTPTKATHETTANLNMRAGAGTNTKIVKVLRSGTDVIELRRQGTWSNIKAGNAAGWVSNKYLRVIKPAATKPPVVQSVKKATYTSKAKVVARKSASAKAAAVVSIPAKTNVTVDARSGSWLRVKYAGKTGWVPANQLSAYKAPAKPKPPVVQSVKKATYTSKAKVVARKSASAKAAAVVSIPAKKNVTVDAKSGSWLRVKYAGKTGWVPANQVSAYKAPAKPKPPVVQSVKKTTYTSKVKVVARKSASAKAAAVVSIPAKKNVTVDAKSGSWLRVKYAGKTGWVPANQLSAYKAPAKSRTTTVRLNLRTGTNTSTRSLLVIPKGKKITVKATRGSWTQTSYSGKTGWVSSRYLR</sequence>
<comment type="caution">
    <text evidence="4">The sequence shown here is derived from an EMBL/GenBank/DDBJ whole genome shotgun (WGS) entry which is preliminary data.</text>
</comment>
<dbReference type="InterPro" id="IPR016047">
    <property type="entry name" value="M23ase_b-sheet_dom"/>
</dbReference>
<feature type="domain" description="SH3b" evidence="3">
    <location>
        <begin position="293"/>
        <end position="355"/>
    </location>
</feature>
<feature type="region of interest" description="Disordered" evidence="1">
    <location>
        <begin position="424"/>
        <end position="451"/>
    </location>
</feature>
<dbReference type="RefSeq" id="WP_310291970.1">
    <property type="nucleotide sequence ID" value="NZ_BAAAWO010000001.1"/>
</dbReference>
<name>A0ABU2BN92_9MICC</name>
<evidence type="ECO:0000259" key="3">
    <source>
        <dbReference type="PROSITE" id="PS51781"/>
    </source>
</evidence>
<dbReference type="CDD" id="cd12797">
    <property type="entry name" value="M23_peptidase"/>
    <property type="match status" value="1"/>
</dbReference>
<gene>
    <name evidence="4" type="ORF">J2S64_003105</name>
</gene>
<dbReference type="InterPro" id="IPR010466">
    <property type="entry name" value="DUF1058"/>
</dbReference>
<dbReference type="Gene3D" id="2.30.30.40">
    <property type="entry name" value="SH3 Domains"/>
    <property type="match status" value="7"/>
</dbReference>
<feature type="chain" id="PRO_5045567216" evidence="2">
    <location>
        <begin position="26"/>
        <end position="791"/>
    </location>
</feature>
<feature type="domain" description="SH3b" evidence="3">
    <location>
        <begin position="733"/>
        <end position="791"/>
    </location>
</feature>
<keyword evidence="5" id="KW-1185">Reference proteome</keyword>
<evidence type="ECO:0000256" key="2">
    <source>
        <dbReference type="SAM" id="SignalP"/>
    </source>
</evidence>
<accession>A0ABU2BN92</accession>
<dbReference type="PROSITE" id="PS51781">
    <property type="entry name" value="SH3B"/>
    <property type="match status" value="2"/>
</dbReference>
<dbReference type="SMART" id="SM00287">
    <property type="entry name" value="SH3b"/>
    <property type="match status" value="7"/>
</dbReference>
<dbReference type="Proteomes" id="UP001183817">
    <property type="component" value="Unassembled WGS sequence"/>
</dbReference>
<dbReference type="InterPro" id="IPR036028">
    <property type="entry name" value="SH3-like_dom_sf"/>
</dbReference>
<dbReference type="EMBL" id="JAVDYI010000001">
    <property type="protein sequence ID" value="MDR7359414.1"/>
    <property type="molecule type" value="Genomic_DNA"/>
</dbReference>
<dbReference type="InterPro" id="IPR052354">
    <property type="entry name" value="Cell_Wall_Dynamics_Protein"/>
</dbReference>
<dbReference type="Pfam" id="PF01551">
    <property type="entry name" value="Peptidase_M23"/>
    <property type="match status" value="1"/>
</dbReference>